<feature type="domain" description="EML-like first beta-propeller" evidence="9">
    <location>
        <begin position="275"/>
        <end position="543"/>
    </location>
</feature>
<evidence type="ECO:0000256" key="7">
    <source>
        <dbReference type="ARBA" id="ARBA00023212"/>
    </source>
</evidence>
<keyword evidence="7" id="KW-0206">Cytoskeleton</keyword>
<dbReference type="Pfam" id="PF23414">
    <property type="entry name" value="Beta-prop_EML_2"/>
    <property type="match status" value="2"/>
</dbReference>
<comment type="subcellular location">
    <subcellularLocation>
        <location evidence="1">Cytoplasm</location>
        <location evidence="1">Cytoskeleton</location>
    </subcellularLocation>
</comment>
<dbReference type="Pfam" id="PF03451">
    <property type="entry name" value="HELP"/>
    <property type="match status" value="2"/>
</dbReference>
<dbReference type="InterPro" id="IPR015943">
    <property type="entry name" value="WD40/YVTN_repeat-like_dom_sf"/>
</dbReference>
<dbReference type="CDD" id="cd21931">
    <property type="entry name" value="TD_EMAP-like"/>
    <property type="match status" value="1"/>
</dbReference>
<feature type="compositionally biased region" description="Polar residues" evidence="8">
    <location>
        <begin position="107"/>
        <end position="127"/>
    </location>
</feature>
<dbReference type="SUPFAM" id="SSF50978">
    <property type="entry name" value="WD40 repeat-like"/>
    <property type="match status" value="2"/>
</dbReference>
<feature type="compositionally biased region" description="Low complexity" evidence="8">
    <location>
        <begin position="74"/>
        <end position="95"/>
    </location>
</feature>
<dbReference type="InterPro" id="IPR050630">
    <property type="entry name" value="WD_repeat_EMAP"/>
</dbReference>
<dbReference type="GO" id="GO:0005874">
    <property type="term" value="C:microtubule"/>
    <property type="evidence" value="ECO:0007669"/>
    <property type="project" value="UniProtKB-KW"/>
</dbReference>
<accession>A0A7R8WC57</accession>
<dbReference type="FunFam" id="2.130.10.10:FF:000320">
    <property type="entry name" value="echinoderm microtubule-associated protein-like 6"/>
    <property type="match status" value="2"/>
</dbReference>
<evidence type="ECO:0000256" key="3">
    <source>
        <dbReference type="ARBA" id="ARBA00022490"/>
    </source>
</evidence>
<evidence type="ECO:0000259" key="9">
    <source>
        <dbReference type="Pfam" id="PF23409"/>
    </source>
</evidence>
<keyword evidence="6" id="KW-0677">Repeat</keyword>
<keyword evidence="4" id="KW-0853">WD repeat</keyword>
<feature type="region of interest" description="Disordered" evidence="8">
    <location>
        <begin position="1"/>
        <end position="28"/>
    </location>
</feature>
<dbReference type="SUPFAM" id="SSF50998">
    <property type="entry name" value="Quinoprotein alcohol dehydrogenase-like"/>
    <property type="match status" value="2"/>
</dbReference>
<protein>
    <recommendedName>
        <fullName evidence="12">Echinoderm microtubule-associated protein-like 1</fullName>
    </recommendedName>
</protein>
<dbReference type="SMART" id="SM00320">
    <property type="entry name" value="WD40"/>
    <property type="match status" value="21"/>
</dbReference>
<dbReference type="InterPro" id="IPR049813">
    <property type="entry name" value="Elp-1-like_TD"/>
</dbReference>
<sequence>MTDFQAMNGGGIELESSSSTQEAPIDVFDDENEHLRERIIDLERKFLEQTDEIVCLRSTLADVLRRVSSLESAVRSSSSGIRLSSRASDGSHSPSSPVPKKHAGLYHSTTSLSQETGGRTSSPTTTNKKSHPHPPPPAMSPRGNLLSQARAAAARSSLMLSSPSSGGKRHLSTSEGTSSSSSHKGGVVDCLFNEDEGYVRFYLRGRPVTVYPRSDDLDSYDPKGSHPAPEQKLKLEWVYGYRGRDCRQNLHFLPTGEALYFVAGVAVLHNVEEQTQRFYVEHTDDIKCIAVHPNRLTIATGQCAGHDRKDALPHIRVWDSVSLNTLRVLGVGGEFQRSIACIAFSKVDNGSLVCAIDESNEHTISIWDWHRGHKITETKCSPDQVLCCEFNPLERTSLVTSGKHNLLFWSLENNLLHKKAAVFDKEHCQRPKYVTCLAFSELGELVTGDSNGNIVIWTRGSHTIQRVMRSAHEGGVFALVATTGGRLISGGRGGKIREWDSKTGERTGREISLPETYGAVRTISQTRGHMMLVGTTRNCILNGSWDLSLSPLVLGHFDELWALAVHPLQKQFVSGGHDKVLRLWDSLAHQCVWTKEFESGVQSACFSPDGSVLVVALATGRWIALNPETRETLASQTDGNEPLQVAQFSPSGNYLAVGSRDNVIYVHQASDGFRKFIRVGRCLGHSSFITHLDWSVDQKYICSNSGDYEILFWNALLCRQVPHSSELRDVEWASHTCALSASTVGIWGHGKDGTDVNAVAKSNSGRLLATGDDFGMVSLYSYPADVSHCKCDAYPGHSSHVTQVAFLPDDVRLISLGGRDSSGCVRFFLRGRPVTLYPPTDALADYDPEGQHPPPDQALKLEWVYGYRGRDCRQNLHFLPTGEALYFVAGVAVLHNVEEQTQRFYVEHTDDIKCIAVHPNKETIATGQCAGHDKKDALPHIRVWDSGSLATLRVLGNGGEFQRSIACIAFSKADNGAMLCAVDESNDHTLSVWEWENEGTKLAEVRSSAEIVLACDFSPAAEEPVTVVTIGKSGLLFWTLEDGSLSKKTGIFGSDKPKYVTSLVYTESGDLLTGDSNGNVLVWEAGSNEISRAIRGAHEEAVLSLCLGEGGTVVSGGTDGALKEWDVASGEATGKEGTVPAECGGVRVVAATGDAFLVGTTKNCILRGSLDGLSKVVEGHFDEIWALAVHEGRFVTGSFDQLIRMRDVETKECLWTKEMEAGVQSACFSPDGSVLVVGLLSGDWVVLNTETQEVVHTETNDGNEPIQVLTFSPSGGFLAVGSRDNSIYVYQVSDEFQTYEQVGRCTGHSSFITHLDWSQDEALIRSNSGDYEILFWDVPSCEQNTQSADLRDTAWNTNTCVLTPQTLGIWSDGKDGTDINTAVASESLLAIGDDFGKVSLYAYPANVAHCEASEYLGHSSHVTKVRFANGGSKLISLGGGDGGVLQWAVE</sequence>
<keyword evidence="5" id="KW-0493">Microtubule</keyword>
<dbReference type="PROSITE" id="PS50082">
    <property type="entry name" value="WD_REPEATS_2"/>
    <property type="match status" value="6"/>
</dbReference>
<dbReference type="InterPro" id="IPR055439">
    <property type="entry name" value="Beta-prop_EML_1st"/>
</dbReference>
<reference evidence="11" key="1">
    <citation type="submission" date="2020-11" db="EMBL/GenBank/DDBJ databases">
        <authorList>
            <person name="Tran Van P."/>
        </authorList>
    </citation>
    <scope>NUCLEOTIDE SEQUENCE</scope>
</reference>
<keyword evidence="3" id="KW-0963">Cytoplasm</keyword>
<feature type="domain" description="EML-like first beta-propeller" evidence="9">
    <location>
        <begin position="901"/>
        <end position="1168"/>
    </location>
</feature>
<evidence type="ECO:0000256" key="6">
    <source>
        <dbReference type="ARBA" id="ARBA00022737"/>
    </source>
</evidence>
<evidence type="ECO:0000256" key="5">
    <source>
        <dbReference type="ARBA" id="ARBA00022701"/>
    </source>
</evidence>
<evidence type="ECO:0000313" key="11">
    <source>
        <dbReference type="EMBL" id="CAD7226640.1"/>
    </source>
</evidence>
<feature type="region of interest" description="Disordered" evidence="8">
    <location>
        <begin position="74"/>
        <end position="186"/>
    </location>
</feature>
<dbReference type="InterPro" id="IPR055442">
    <property type="entry name" value="Beta-prop_EML-like_2nd"/>
</dbReference>
<evidence type="ECO:0008006" key="12">
    <source>
        <dbReference type="Google" id="ProtNLM"/>
    </source>
</evidence>
<feature type="non-terminal residue" evidence="11">
    <location>
        <position position="1450"/>
    </location>
</feature>
<feature type="compositionally biased region" description="Low complexity" evidence="8">
    <location>
        <begin position="173"/>
        <end position="182"/>
    </location>
</feature>
<dbReference type="InterPro" id="IPR001680">
    <property type="entry name" value="WD40_rpt"/>
</dbReference>
<feature type="domain" description="EML-like second beta-propeller" evidence="10">
    <location>
        <begin position="560"/>
        <end position="822"/>
    </location>
</feature>
<dbReference type="InterPro" id="IPR036322">
    <property type="entry name" value="WD40_repeat_dom_sf"/>
</dbReference>
<evidence type="ECO:0000256" key="1">
    <source>
        <dbReference type="ARBA" id="ARBA00004245"/>
    </source>
</evidence>
<dbReference type="PROSITE" id="PS50294">
    <property type="entry name" value="WD_REPEATS_REGION"/>
    <property type="match status" value="3"/>
</dbReference>
<evidence type="ECO:0000259" key="10">
    <source>
        <dbReference type="Pfam" id="PF23414"/>
    </source>
</evidence>
<organism evidence="11">
    <name type="scientific">Cyprideis torosa</name>
    <dbReference type="NCBI Taxonomy" id="163714"/>
    <lineage>
        <taxon>Eukaryota</taxon>
        <taxon>Metazoa</taxon>
        <taxon>Ecdysozoa</taxon>
        <taxon>Arthropoda</taxon>
        <taxon>Crustacea</taxon>
        <taxon>Oligostraca</taxon>
        <taxon>Ostracoda</taxon>
        <taxon>Podocopa</taxon>
        <taxon>Podocopida</taxon>
        <taxon>Cytherocopina</taxon>
        <taxon>Cytheroidea</taxon>
        <taxon>Cytherideidae</taxon>
        <taxon>Cyprideis</taxon>
    </lineage>
</organism>
<dbReference type="InterPro" id="IPR005108">
    <property type="entry name" value="HELP"/>
</dbReference>
<dbReference type="PANTHER" id="PTHR13720">
    <property type="entry name" value="WD-40 REPEAT PROTEIN"/>
    <property type="match status" value="1"/>
</dbReference>
<dbReference type="Gene3D" id="2.130.10.10">
    <property type="entry name" value="YVTN repeat-like/Quinoprotein amine dehydrogenase"/>
    <property type="match status" value="4"/>
</dbReference>
<feature type="domain" description="EML-like second beta-propeller" evidence="10">
    <location>
        <begin position="1184"/>
        <end position="1449"/>
    </location>
</feature>
<gene>
    <name evidence="11" type="ORF">CTOB1V02_LOCUS4556</name>
</gene>
<dbReference type="EMBL" id="OB660882">
    <property type="protein sequence ID" value="CAD7226640.1"/>
    <property type="molecule type" value="Genomic_DNA"/>
</dbReference>
<evidence type="ECO:0000256" key="4">
    <source>
        <dbReference type="ARBA" id="ARBA00022574"/>
    </source>
</evidence>
<dbReference type="PANTHER" id="PTHR13720:SF50">
    <property type="entry name" value="ECHINODERM MICROTUBULE-ASSOCIATED PROTEIN-LIKE 2"/>
    <property type="match status" value="1"/>
</dbReference>
<dbReference type="GO" id="GO:0008017">
    <property type="term" value="F:microtubule binding"/>
    <property type="evidence" value="ECO:0007669"/>
    <property type="project" value="TreeGrafter"/>
</dbReference>
<comment type="similarity">
    <text evidence="2">Belongs to the WD repeat EMAP family.</text>
</comment>
<dbReference type="Pfam" id="PF23409">
    <property type="entry name" value="Beta-prop_EML"/>
    <property type="match status" value="2"/>
</dbReference>
<evidence type="ECO:0000256" key="8">
    <source>
        <dbReference type="SAM" id="MobiDB-lite"/>
    </source>
</evidence>
<dbReference type="OrthoDB" id="47802at2759"/>
<dbReference type="GO" id="GO:0072686">
    <property type="term" value="C:mitotic spindle"/>
    <property type="evidence" value="ECO:0007669"/>
    <property type="project" value="TreeGrafter"/>
</dbReference>
<name>A0A7R8WC57_9CRUS</name>
<dbReference type="InterPro" id="IPR011047">
    <property type="entry name" value="Quinoprotein_ADH-like_sf"/>
</dbReference>
<feature type="compositionally biased region" description="Low complexity" evidence="8">
    <location>
        <begin position="145"/>
        <end position="165"/>
    </location>
</feature>
<evidence type="ECO:0000256" key="2">
    <source>
        <dbReference type="ARBA" id="ARBA00006489"/>
    </source>
</evidence>
<dbReference type="GO" id="GO:0000226">
    <property type="term" value="P:microtubule cytoskeleton organization"/>
    <property type="evidence" value="ECO:0007669"/>
    <property type="project" value="TreeGrafter"/>
</dbReference>
<proteinExistence type="inferred from homology"/>